<dbReference type="GO" id="GO:0016780">
    <property type="term" value="F:phosphotransferase activity, for other substituted phosphate groups"/>
    <property type="evidence" value="ECO:0007669"/>
    <property type="project" value="TreeGrafter"/>
</dbReference>
<feature type="transmembrane region" description="Helical" evidence="7">
    <location>
        <begin position="131"/>
        <end position="152"/>
    </location>
</feature>
<feature type="domain" description="Bacterial sugar transferase" evidence="8">
    <location>
        <begin position="302"/>
        <end position="490"/>
    </location>
</feature>
<dbReference type="PANTHER" id="PTHR30576">
    <property type="entry name" value="COLANIC BIOSYNTHESIS UDP-GLUCOSE LIPID CARRIER TRANSFERASE"/>
    <property type="match status" value="1"/>
</dbReference>
<feature type="transmembrane region" description="Helical" evidence="7">
    <location>
        <begin position="308"/>
        <end position="328"/>
    </location>
</feature>
<evidence type="ECO:0000256" key="5">
    <source>
        <dbReference type="ARBA" id="ARBA00022989"/>
    </source>
</evidence>
<keyword evidence="5 7" id="KW-1133">Transmembrane helix</keyword>
<dbReference type="EMBL" id="AP022608">
    <property type="protein sequence ID" value="BBZ16499.1"/>
    <property type="molecule type" value="Genomic_DNA"/>
</dbReference>
<dbReference type="RefSeq" id="WP_163685185.1">
    <property type="nucleotide sequence ID" value="NZ_AP022608.1"/>
</dbReference>
<feature type="transmembrane region" description="Helical" evidence="7">
    <location>
        <begin position="38"/>
        <end position="61"/>
    </location>
</feature>
<dbReference type="Gene3D" id="3.40.50.720">
    <property type="entry name" value="NAD(P)-binding Rossmann-like Domain"/>
    <property type="match status" value="1"/>
</dbReference>
<sequence length="494" mass="54358">MTKSPTILAAPDEHTDRQRLGVRETNKALAGLVRIGRIGTVVAVVIDIVSASAAVGIGLWWSSMSEQLPPASWMVTLFVPFVVFLFAVQKLYRHKLGRHFIDEFGPIQTNVALAAVFVLGIMTLTQTGTGAGALVSKMWVCAAVLMPIPHFFHSLIRKRLRKNNHFMAPALIIGSGEVASRIVERLRSFPEYGLTPVGLLDAEGSAARFDANPDVPFLGTPESIGPAIEQTGAEAVLIAFSQVRDESLTRVVRVAHRYKARVWVVPRMFDAVAERATVDHLGGLPLMSLPSADPHGWQFDAKHMIDRVAAALGLLAISPLLITLALLVRLSSPGPIFFKQDRIGRDGRIFQCLKFRTMRPETASDAEFELKSSSAPGGVEGVDRRTGIGKIMRSTSLDELPQLINVLKGEMSLVGPRPERPQFVEFFEIQIHRYGERHRVKAGITGWAQVHGLRGQTSIADRVEWDNYYIENWSLALDFKILLLTVAAVLRGAE</sequence>
<evidence type="ECO:0000259" key="8">
    <source>
        <dbReference type="Pfam" id="PF02397"/>
    </source>
</evidence>
<evidence type="ECO:0000256" key="6">
    <source>
        <dbReference type="ARBA" id="ARBA00023136"/>
    </source>
</evidence>
<keyword evidence="6 7" id="KW-0472">Membrane</keyword>
<dbReference type="InterPro" id="IPR017475">
    <property type="entry name" value="EPS_sugar_tfrase"/>
</dbReference>
<feature type="transmembrane region" description="Helical" evidence="7">
    <location>
        <begin position="104"/>
        <end position="125"/>
    </location>
</feature>
<evidence type="ECO:0000256" key="4">
    <source>
        <dbReference type="ARBA" id="ARBA00022692"/>
    </source>
</evidence>
<comment type="similarity">
    <text evidence="2">Belongs to the bacterial sugar transferase family.</text>
</comment>
<name>A0A7I7WFU6_MYCGU</name>
<keyword evidence="4 7" id="KW-0812">Transmembrane</keyword>
<accession>A0A7I7WFU6</accession>
<evidence type="ECO:0000256" key="2">
    <source>
        <dbReference type="ARBA" id="ARBA00006464"/>
    </source>
</evidence>
<comment type="subcellular location">
    <subcellularLocation>
        <location evidence="1">Membrane</location>
        <topology evidence="1">Multi-pass membrane protein</topology>
    </subcellularLocation>
</comment>
<proteinExistence type="inferred from homology"/>
<reference evidence="9 10" key="1">
    <citation type="journal article" date="2019" name="Emerg. Microbes Infect.">
        <title>Comprehensive subspecies identification of 175 nontuberculous mycobacteria species based on 7547 genomic profiles.</title>
        <authorList>
            <person name="Matsumoto Y."/>
            <person name="Kinjo T."/>
            <person name="Motooka D."/>
            <person name="Nabeya D."/>
            <person name="Jung N."/>
            <person name="Uechi K."/>
            <person name="Horii T."/>
            <person name="Iida T."/>
            <person name="Fujita J."/>
            <person name="Nakamura S."/>
        </authorList>
    </citation>
    <scope>NUCLEOTIDE SEQUENCE [LARGE SCALE GENOMIC DNA]</scope>
    <source>
        <strain evidence="9 10">JCM 12688</strain>
    </source>
</reference>
<keyword evidence="3 9" id="KW-0808">Transferase</keyword>
<dbReference type="Pfam" id="PF13727">
    <property type="entry name" value="CoA_binding_3"/>
    <property type="match status" value="1"/>
</dbReference>
<dbReference type="KEGG" id="mgad:MGAD_08340"/>
<evidence type="ECO:0000313" key="10">
    <source>
        <dbReference type="Proteomes" id="UP000466187"/>
    </source>
</evidence>
<evidence type="ECO:0000313" key="9">
    <source>
        <dbReference type="EMBL" id="BBZ16499.1"/>
    </source>
</evidence>
<dbReference type="Pfam" id="PF02397">
    <property type="entry name" value="Bac_transf"/>
    <property type="match status" value="1"/>
</dbReference>
<organism evidence="9 10">
    <name type="scientific">Mycolicibacterium gadium</name>
    <name type="common">Mycobacterium gadium</name>
    <dbReference type="NCBI Taxonomy" id="1794"/>
    <lineage>
        <taxon>Bacteria</taxon>
        <taxon>Bacillati</taxon>
        <taxon>Actinomycetota</taxon>
        <taxon>Actinomycetes</taxon>
        <taxon>Mycobacteriales</taxon>
        <taxon>Mycobacteriaceae</taxon>
        <taxon>Mycolicibacterium</taxon>
    </lineage>
</organism>
<feature type="transmembrane region" description="Helical" evidence="7">
    <location>
        <begin position="73"/>
        <end position="92"/>
    </location>
</feature>
<evidence type="ECO:0000256" key="1">
    <source>
        <dbReference type="ARBA" id="ARBA00004141"/>
    </source>
</evidence>
<dbReference type="Proteomes" id="UP000466187">
    <property type="component" value="Chromosome"/>
</dbReference>
<dbReference type="NCBIfam" id="TIGR03025">
    <property type="entry name" value="EPS_sugtrans"/>
    <property type="match status" value="1"/>
</dbReference>
<dbReference type="InterPro" id="IPR003362">
    <property type="entry name" value="Bact_transf"/>
</dbReference>
<evidence type="ECO:0000256" key="7">
    <source>
        <dbReference type="SAM" id="Phobius"/>
    </source>
</evidence>
<dbReference type="GO" id="GO:0016020">
    <property type="term" value="C:membrane"/>
    <property type="evidence" value="ECO:0007669"/>
    <property type="project" value="UniProtKB-SubCell"/>
</dbReference>
<dbReference type="AlphaFoldDB" id="A0A7I7WFU6"/>
<protein>
    <submittedName>
        <fullName evidence="9">Undecaprenyl-phosphate glucose phosphotransferase</fullName>
    </submittedName>
</protein>
<gene>
    <name evidence="9" type="ORF">MGAD_08340</name>
</gene>
<evidence type="ECO:0000256" key="3">
    <source>
        <dbReference type="ARBA" id="ARBA00022679"/>
    </source>
</evidence>
<dbReference type="PANTHER" id="PTHR30576:SF0">
    <property type="entry name" value="UNDECAPRENYL-PHOSPHATE N-ACETYLGALACTOSAMINYL 1-PHOSPHATE TRANSFERASE-RELATED"/>
    <property type="match status" value="1"/>
</dbReference>